<evidence type="ECO:0000313" key="3">
    <source>
        <dbReference type="Proteomes" id="UP000800200"/>
    </source>
</evidence>
<dbReference type="Proteomes" id="UP000800200">
    <property type="component" value="Unassembled WGS sequence"/>
</dbReference>
<organism evidence="2 3">
    <name type="scientific">Zopfia rhizophila CBS 207.26</name>
    <dbReference type="NCBI Taxonomy" id="1314779"/>
    <lineage>
        <taxon>Eukaryota</taxon>
        <taxon>Fungi</taxon>
        <taxon>Dikarya</taxon>
        <taxon>Ascomycota</taxon>
        <taxon>Pezizomycotina</taxon>
        <taxon>Dothideomycetes</taxon>
        <taxon>Dothideomycetes incertae sedis</taxon>
        <taxon>Zopfiaceae</taxon>
        <taxon>Zopfia</taxon>
    </lineage>
</organism>
<accession>A0A6A6EVS4</accession>
<protein>
    <submittedName>
        <fullName evidence="2">Uncharacterized protein</fullName>
    </submittedName>
</protein>
<sequence length="57" mass="6571">MYHANCAGVKKMMELVWYHILNGVVTIGGPYHNLLAYIRLCYWRKDGGRRGGESSKR</sequence>
<evidence type="ECO:0000256" key="1">
    <source>
        <dbReference type="SAM" id="Phobius"/>
    </source>
</evidence>
<name>A0A6A6EVS4_9PEZI</name>
<dbReference type="EMBL" id="ML994610">
    <property type="protein sequence ID" value="KAF2195654.1"/>
    <property type="molecule type" value="Genomic_DNA"/>
</dbReference>
<keyword evidence="1" id="KW-0472">Membrane</keyword>
<keyword evidence="3" id="KW-1185">Reference proteome</keyword>
<reference evidence="2" key="1">
    <citation type="journal article" date="2020" name="Stud. Mycol.">
        <title>101 Dothideomycetes genomes: a test case for predicting lifestyles and emergence of pathogens.</title>
        <authorList>
            <person name="Haridas S."/>
            <person name="Albert R."/>
            <person name="Binder M."/>
            <person name="Bloem J."/>
            <person name="Labutti K."/>
            <person name="Salamov A."/>
            <person name="Andreopoulos B."/>
            <person name="Baker S."/>
            <person name="Barry K."/>
            <person name="Bills G."/>
            <person name="Bluhm B."/>
            <person name="Cannon C."/>
            <person name="Castanera R."/>
            <person name="Culley D."/>
            <person name="Daum C."/>
            <person name="Ezra D."/>
            <person name="Gonzalez J."/>
            <person name="Henrissat B."/>
            <person name="Kuo A."/>
            <person name="Liang C."/>
            <person name="Lipzen A."/>
            <person name="Lutzoni F."/>
            <person name="Magnuson J."/>
            <person name="Mondo S."/>
            <person name="Nolan M."/>
            <person name="Ohm R."/>
            <person name="Pangilinan J."/>
            <person name="Park H.-J."/>
            <person name="Ramirez L."/>
            <person name="Alfaro M."/>
            <person name="Sun H."/>
            <person name="Tritt A."/>
            <person name="Yoshinaga Y."/>
            <person name="Zwiers L.-H."/>
            <person name="Turgeon B."/>
            <person name="Goodwin S."/>
            <person name="Spatafora J."/>
            <person name="Crous P."/>
            <person name="Grigoriev I."/>
        </authorList>
    </citation>
    <scope>NUCLEOTIDE SEQUENCE</scope>
    <source>
        <strain evidence="2">CBS 207.26</strain>
    </source>
</reference>
<keyword evidence="1" id="KW-0812">Transmembrane</keyword>
<evidence type="ECO:0000313" key="2">
    <source>
        <dbReference type="EMBL" id="KAF2195654.1"/>
    </source>
</evidence>
<proteinExistence type="predicted"/>
<keyword evidence="1" id="KW-1133">Transmembrane helix</keyword>
<dbReference type="AlphaFoldDB" id="A0A6A6EVS4"/>
<gene>
    <name evidence="2" type="ORF">K469DRAFT_15890</name>
</gene>
<feature type="transmembrane region" description="Helical" evidence="1">
    <location>
        <begin position="20"/>
        <end position="40"/>
    </location>
</feature>